<accession>A0A0D1YMY4</accession>
<dbReference type="GeneID" id="27333541"/>
<dbReference type="InterPro" id="IPR032675">
    <property type="entry name" value="LRR_dom_sf"/>
</dbReference>
<dbReference type="Pfam" id="PF12937">
    <property type="entry name" value="F-box-like"/>
    <property type="match status" value="1"/>
</dbReference>
<dbReference type="AlphaFoldDB" id="A0A0D1YMY4"/>
<dbReference type="OrthoDB" id="9994419at2759"/>
<evidence type="ECO:0000313" key="2">
    <source>
        <dbReference type="EMBL" id="KIW16406.1"/>
    </source>
</evidence>
<keyword evidence="3" id="KW-1185">Reference proteome</keyword>
<sequence>MAMAPSALLRRIQIRRRPDDHVAPQMYEKETELTHSPQLLLLPPEDMNSQRKFSYASVKEEQGEGVPQSFESSLSTQDLEEVEWIAWPCSHWCRTKGLCSYHFGGTHDDFVRTRLEGYARSNPRKLEKILDELDKRRAAQKLFNLPDAKEITQFHPCPASFSLEVWREKVRDAVGTRDFTLDSFDETAIIDDDETLSQTSSSRPASYLESMPVEILEMILSRVTVDHTADPYARPHVDLASCSLVCRKLYAAAVRVMYRHVSIPQSRAFSKLMRSLNNDKSLGELVHWLDFSHYSNMGFGKARSARNQTPFLKPETLLACLDMIPNLQAFLVHEHVDDELNADIFRKLFSMPLLQALDLCACSSRPFADAFTSVVTQASLPSDLPSLKRLSLHECTTLQEEVFEAILPRLSNLTHLDVAHTLINDTALLSIPPTAKITHLNIERCTHLTGSAVVEFLTTHPAVKDSIVYLNLAADASRHRLLTASDLTLLLPALPSTLRSLNINGARINSSHLSALRTLACHVEELGIRGAQLSLASEIKPLLKPAHTIRYMDLADIQSVTQMSLNYSPSSLTDTDTLPLEVIELGQDVLGEIKRRNAHVKKPDWVVKELGRRGWFVRQRVTPNDGTDEQGKAQCQVEADDGSRSWKMGARWWGLRKIPVVEQDVGGMYGYFMFKRS</sequence>
<dbReference type="EMBL" id="KN847495">
    <property type="protein sequence ID" value="KIW16406.1"/>
    <property type="molecule type" value="Genomic_DNA"/>
</dbReference>
<gene>
    <name evidence="2" type="ORF">PV08_06458</name>
</gene>
<organism evidence="2 3">
    <name type="scientific">Exophiala spinifera</name>
    <dbReference type="NCBI Taxonomy" id="91928"/>
    <lineage>
        <taxon>Eukaryota</taxon>
        <taxon>Fungi</taxon>
        <taxon>Dikarya</taxon>
        <taxon>Ascomycota</taxon>
        <taxon>Pezizomycotina</taxon>
        <taxon>Eurotiomycetes</taxon>
        <taxon>Chaetothyriomycetidae</taxon>
        <taxon>Chaetothyriales</taxon>
        <taxon>Herpotrichiellaceae</taxon>
        <taxon>Exophiala</taxon>
    </lineage>
</organism>
<dbReference type="Proteomes" id="UP000053328">
    <property type="component" value="Unassembled WGS sequence"/>
</dbReference>
<evidence type="ECO:0000259" key="1">
    <source>
        <dbReference type="Pfam" id="PF12937"/>
    </source>
</evidence>
<dbReference type="CDD" id="cd09917">
    <property type="entry name" value="F-box_SF"/>
    <property type="match status" value="1"/>
</dbReference>
<dbReference type="VEuPathDB" id="FungiDB:PV08_06458"/>
<reference evidence="2 3" key="1">
    <citation type="submission" date="2015-01" db="EMBL/GenBank/DDBJ databases">
        <title>The Genome Sequence of Exophiala spinifera CBS89968.</title>
        <authorList>
            <consortium name="The Broad Institute Genomics Platform"/>
            <person name="Cuomo C."/>
            <person name="de Hoog S."/>
            <person name="Gorbushina A."/>
            <person name="Stielow B."/>
            <person name="Teixiera M."/>
            <person name="Abouelleil A."/>
            <person name="Chapman S.B."/>
            <person name="Priest M."/>
            <person name="Young S.K."/>
            <person name="Wortman J."/>
            <person name="Nusbaum C."/>
            <person name="Birren B."/>
        </authorList>
    </citation>
    <scope>NUCLEOTIDE SEQUENCE [LARGE SCALE GENOMIC DNA]</scope>
    <source>
        <strain evidence="2 3">CBS 89968</strain>
    </source>
</reference>
<dbReference type="SUPFAM" id="SSF81383">
    <property type="entry name" value="F-box domain"/>
    <property type="match status" value="1"/>
</dbReference>
<feature type="domain" description="F-box" evidence="1">
    <location>
        <begin position="209"/>
        <end position="262"/>
    </location>
</feature>
<dbReference type="STRING" id="91928.A0A0D1YMY4"/>
<name>A0A0D1YMY4_9EURO</name>
<dbReference type="PANTHER" id="PTHR12904:SF23">
    <property type="entry name" value="PROTEIN ZER-1 HOMOLOG"/>
    <property type="match status" value="1"/>
</dbReference>
<dbReference type="SUPFAM" id="SSF52047">
    <property type="entry name" value="RNI-like"/>
    <property type="match status" value="1"/>
</dbReference>
<dbReference type="PANTHER" id="PTHR12904">
    <property type="match status" value="1"/>
</dbReference>
<dbReference type="HOGENOM" id="CLU_025206_0_0_1"/>
<dbReference type="InterPro" id="IPR001810">
    <property type="entry name" value="F-box_dom"/>
</dbReference>
<proteinExistence type="predicted"/>
<dbReference type="Gene3D" id="3.80.10.10">
    <property type="entry name" value="Ribonuclease Inhibitor"/>
    <property type="match status" value="1"/>
</dbReference>
<dbReference type="InterPro" id="IPR036047">
    <property type="entry name" value="F-box-like_dom_sf"/>
</dbReference>
<dbReference type="InterPro" id="IPR051341">
    <property type="entry name" value="Zyg-11_UBL_adapter"/>
</dbReference>
<dbReference type="RefSeq" id="XP_016236622.1">
    <property type="nucleotide sequence ID" value="XM_016380795.1"/>
</dbReference>
<evidence type="ECO:0000313" key="3">
    <source>
        <dbReference type="Proteomes" id="UP000053328"/>
    </source>
</evidence>
<protein>
    <recommendedName>
        <fullName evidence="1">F-box domain-containing protein</fullName>
    </recommendedName>
</protein>